<keyword evidence="2" id="KW-1185">Reference proteome</keyword>
<dbReference type="EMBL" id="BKCP01005006">
    <property type="protein sequence ID" value="GER35692.1"/>
    <property type="molecule type" value="Genomic_DNA"/>
</dbReference>
<comment type="caution">
    <text evidence="1">The sequence shown here is derived from an EMBL/GenBank/DDBJ whole genome shotgun (WGS) entry which is preliminary data.</text>
</comment>
<dbReference type="AlphaFoldDB" id="A0A5A7PT54"/>
<proteinExistence type="predicted"/>
<protein>
    <submittedName>
        <fullName evidence="1">Pyridoxal-5'-phosphate-dependent enzyme family protein</fullName>
    </submittedName>
</protein>
<evidence type="ECO:0000313" key="2">
    <source>
        <dbReference type="Proteomes" id="UP000325081"/>
    </source>
</evidence>
<name>A0A5A7PT54_STRAF</name>
<accession>A0A5A7PT54</accession>
<evidence type="ECO:0000313" key="1">
    <source>
        <dbReference type="EMBL" id="GER35692.1"/>
    </source>
</evidence>
<sequence>MNIHIAFSPSPLSEYPPIIEFQEIKSGFLILEKTLQAERVSLQLQYISSSELCRGKSTCVPDIRTWACTILPAEDHVPKPGRSLQEASDGHSVWLEVHVLQSAEQPETMFGWGILSNRFWVSPKDPQRAYMARRMLLCNSGDSVSVHGEVMRSAWSRRASRRDFVAAHLGMRCALVNGGGGIKSHLFFGC</sequence>
<organism evidence="1 2">
    <name type="scientific">Striga asiatica</name>
    <name type="common">Asiatic witchweed</name>
    <name type="synonym">Buchnera asiatica</name>
    <dbReference type="NCBI Taxonomy" id="4170"/>
    <lineage>
        <taxon>Eukaryota</taxon>
        <taxon>Viridiplantae</taxon>
        <taxon>Streptophyta</taxon>
        <taxon>Embryophyta</taxon>
        <taxon>Tracheophyta</taxon>
        <taxon>Spermatophyta</taxon>
        <taxon>Magnoliopsida</taxon>
        <taxon>eudicotyledons</taxon>
        <taxon>Gunneridae</taxon>
        <taxon>Pentapetalae</taxon>
        <taxon>asterids</taxon>
        <taxon>lamiids</taxon>
        <taxon>Lamiales</taxon>
        <taxon>Orobanchaceae</taxon>
        <taxon>Buchnereae</taxon>
        <taxon>Striga</taxon>
    </lineage>
</organism>
<reference evidence="2" key="1">
    <citation type="journal article" date="2019" name="Curr. Biol.">
        <title>Genome Sequence of Striga asiatica Provides Insight into the Evolution of Plant Parasitism.</title>
        <authorList>
            <person name="Yoshida S."/>
            <person name="Kim S."/>
            <person name="Wafula E.K."/>
            <person name="Tanskanen J."/>
            <person name="Kim Y.M."/>
            <person name="Honaas L."/>
            <person name="Yang Z."/>
            <person name="Spallek T."/>
            <person name="Conn C.E."/>
            <person name="Ichihashi Y."/>
            <person name="Cheong K."/>
            <person name="Cui S."/>
            <person name="Der J.P."/>
            <person name="Gundlach H."/>
            <person name="Jiao Y."/>
            <person name="Hori C."/>
            <person name="Ishida J.K."/>
            <person name="Kasahara H."/>
            <person name="Kiba T."/>
            <person name="Kim M.S."/>
            <person name="Koo N."/>
            <person name="Laohavisit A."/>
            <person name="Lee Y.H."/>
            <person name="Lumba S."/>
            <person name="McCourt P."/>
            <person name="Mortimer J.C."/>
            <person name="Mutuku J.M."/>
            <person name="Nomura T."/>
            <person name="Sasaki-Sekimoto Y."/>
            <person name="Seto Y."/>
            <person name="Wang Y."/>
            <person name="Wakatake T."/>
            <person name="Sakakibara H."/>
            <person name="Demura T."/>
            <person name="Yamaguchi S."/>
            <person name="Yoneyama K."/>
            <person name="Manabe R.I."/>
            <person name="Nelson D.C."/>
            <person name="Schulman A.H."/>
            <person name="Timko M.P."/>
            <person name="dePamphilis C.W."/>
            <person name="Choi D."/>
            <person name="Shirasu K."/>
        </authorList>
    </citation>
    <scope>NUCLEOTIDE SEQUENCE [LARGE SCALE GENOMIC DNA]</scope>
    <source>
        <strain evidence="2">cv. UVA1</strain>
    </source>
</reference>
<gene>
    <name evidence="1" type="ORF">STAS_11992</name>
</gene>
<dbReference type="Proteomes" id="UP000325081">
    <property type="component" value="Unassembled WGS sequence"/>
</dbReference>